<accession>A0ABP0I7Z8</accession>
<dbReference type="InterPro" id="IPR012337">
    <property type="entry name" value="RNaseH-like_sf"/>
</dbReference>
<keyword evidence="4" id="KW-0175">Coiled coil</keyword>
<dbReference type="Gene3D" id="3.30.420.10">
    <property type="entry name" value="Ribonuclease H-like superfamily/Ribonuclease H"/>
    <property type="match status" value="1"/>
</dbReference>
<feature type="coiled-coil region" evidence="4">
    <location>
        <begin position="1620"/>
        <end position="1647"/>
    </location>
</feature>
<feature type="domain" description="DUF4116" evidence="6">
    <location>
        <begin position="1435"/>
        <end position="1484"/>
    </location>
</feature>
<dbReference type="CDD" id="cd00105">
    <property type="entry name" value="KH-I"/>
    <property type="match status" value="1"/>
</dbReference>
<dbReference type="InterPro" id="IPR011333">
    <property type="entry name" value="SKP1/BTB/POZ_sf"/>
</dbReference>
<dbReference type="Gene3D" id="3.40.50.720">
    <property type="entry name" value="NAD(P)-binding Rossmann-like Domain"/>
    <property type="match status" value="1"/>
</dbReference>
<keyword evidence="2" id="KW-0833">Ubl conjugation pathway</keyword>
<feature type="domain" description="DUF4116" evidence="6">
    <location>
        <begin position="1537"/>
        <end position="1580"/>
    </location>
</feature>
<name>A0ABP0I7Z8_9DINO</name>
<dbReference type="Pfam" id="PF13475">
    <property type="entry name" value="DUF4116"/>
    <property type="match status" value="2"/>
</dbReference>
<dbReference type="SUPFAM" id="SSF54791">
    <property type="entry name" value="Eukaryotic type KH-domain (KH-domain type I)"/>
    <property type="match status" value="1"/>
</dbReference>
<dbReference type="InterPro" id="IPR036397">
    <property type="entry name" value="RNaseH_sf"/>
</dbReference>
<keyword evidence="3" id="KW-0694">RNA-binding</keyword>
<evidence type="ECO:0000313" key="7">
    <source>
        <dbReference type="EMBL" id="CAK8998698.1"/>
    </source>
</evidence>
<dbReference type="PROSITE" id="PS50084">
    <property type="entry name" value="KH_TYPE_1"/>
    <property type="match status" value="1"/>
</dbReference>
<evidence type="ECO:0000256" key="1">
    <source>
        <dbReference type="ARBA" id="ARBA00009993"/>
    </source>
</evidence>
<dbReference type="InterPro" id="IPR025197">
    <property type="entry name" value="DUF4116"/>
</dbReference>
<evidence type="ECO:0000259" key="6">
    <source>
        <dbReference type="Pfam" id="PF13475"/>
    </source>
</evidence>
<dbReference type="EMBL" id="CAXAMN010002226">
    <property type="protein sequence ID" value="CAK8998698.1"/>
    <property type="molecule type" value="Genomic_DNA"/>
</dbReference>
<reference evidence="7 8" key="1">
    <citation type="submission" date="2024-02" db="EMBL/GenBank/DDBJ databases">
        <authorList>
            <person name="Chen Y."/>
            <person name="Shah S."/>
            <person name="Dougan E. K."/>
            <person name="Thang M."/>
            <person name="Chan C."/>
        </authorList>
    </citation>
    <scope>NUCLEOTIDE SEQUENCE [LARGE SCALE GENOMIC DNA]</scope>
</reference>
<keyword evidence="8" id="KW-1185">Reference proteome</keyword>
<dbReference type="InterPro" id="IPR001232">
    <property type="entry name" value="SKP1-like"/>
</dbReference>
<dbReference type="PANTHER" id="PTHR11165">
    <property type="entry name" value="SKP1"/>
    <property type="match status" value="1"/>
</dbReference>
<dbReference type="InterPro" id="IPR036296">
    <property type="entry name" value="SKP1-like_dim_sf"/>
</dbReference>
<dbReference type="SUPFAM" id="SSF53098">
    <property type="entry name" value="Ribonuclease H-like"/>
    <property type="match status" value="1"/>
</dbReference>
<protein>
    <submittedName>
        <fullName evidence="7">Uncharacterized protein</fullName>
    </submittedName>
</protein>
<dbReference type="Proteomes" id="UP001642484">
    <property type="component" value="Unassembled WGS sequence"/>
</dbReference>
<evidence type="ECO:0000256" key="3">
    <source>
        <dbReference type="PROSITE-ProRule" id="PRU00117"/>
    </source>
</evidence>
<dbReference type="SMART" id="SM00512">
    <property type="entry name" value="Skp1"/>
    <property type="match status" value="1"/>
</dbReference>
<dbReference type="InterPro" id="IPR036612">
    <property type="entry name" value="KH_dom_type_1_sf"/>
</dbReference>
<dbReference type="InterPro" id="IPR016897">
    <property type="entry name" value="SKP1"/>
</dbReference>
<sequence length="1944" mass="213547">MSELRLTQGKTKRPDDYGVDSMKITDDDAAFILGKGGKTKAGNSMSNSVKLRELFERDLVLEIRGSKLQRRRAKKYAEGVMAQRTGPVTVHEDYNDGDLTMLRVPQEAVGFVTGRAGNFLRTIEEEWGTLMFFVEVESSRSRSKEYEKLAIFGDVRARRGAELKVLSAVETKVPGYFDKIRDDARDTMQFQDDELSYALGKQEISDLLAPERSLAGLTAGLLVEFRPRWPRSSPKLRQKVLTISLKLWKQETCKATAIRLLEWFKVTEADVSNTTQRLALGAVCGELQTNGSDGEHLVLMLTRFPEIARGSGVTAERVIDGMAQRGYLKPAILVAERMNVTNKIRQLKGRLMDACVKGEGKEIGAIIACDNSPRKRVPFVKKLLKAGKLRLALERIDAWNLDIVPSEKDVLRSERRSENFFQLPDSVVLEEVSSDEELKVLKRKSLSWSCVGLDTESLRGGKCALLQVSTKTTAFLIDLLAVSREQLRDFLVPLMAERAITKLGFGASERVSEPSSLAQLATAWQIDCQTCGTSGIDLPTRDAGEQFCTAATAAVAKMLCSIGCLDFGEVAQPQGVKMVKETDDLDNMKASIVLALAVAQDCGLEQCPSGAILTCGIWCQQALSEDCLMNATLMPCQGSYCKTTCQRWYRSMTADLRTIRVTCQEFADFAFFSKGAAVCAEECLLPEIRAERYPSPTGYGLLCRPGSCDASSQARYAQDPVAIEKGLAALECPCNWFGSDCKDDWVQVRHVRKQWLGDFQLTFFSVDKGDWKKIMKDYRPGSILRVQHLDQNGIPREQPYALAGKDEEGILKVLTGPPPEGLHEVVVEVAHAVRQHTPGPCTTLFVNPAIAGFFNGRYEYLLDALGSVKQVAIVSSGVGFSGVKAAISGLLPTGLQMHIFYGVRNAKDVPYQDFLTSPLVEEKVKLTLLVDGWEDRDDITVVVRGQAKTCPLWDGGVRIFAVGTGCGEDVPQDCIGYVTGNRRAALGGIEEVREISQRVGQRMAKAKGLPEAWDVSMMPIGRGGSEQLAIFGNQRARRGAELKVMSAVETKAPGTFTRGVREKFSDEKGFATDRMIFRDDELSYALGRERSTRKKLALAGHGDQGGKDCCHDAAGFQMPLDSGVKERKRVKQFIDWLLAQRAHLTFVAVFGALFKFDFPVAACCLWLVAAGWAVDLASDMGENYEVWGQFKWGPGGQCPEGLAGKTVALKCEGDVFNISGAGAWLSSRLRSQLLEKGCEEAIEIPMKKATAAKIVEYLKHHEEHECSEILTPLAGDNLQDCGASRWDSSFVNVDRELLFDLTVAASYLDIASLWLLLSAKAALMTNNKSAEKLRKEFSMLSDFPAGEEAKLRQDYAASRKNHGHAPDPDLSQLAATSVVRSGVRASEYKVGIKQLTDGSEDASAHLRSWRHAMWRAAVLDDWNLLANAPEQVKGDRDLVKSAILTSQGAALKYISSDLKADQTIVLDAIKYSGKVFADAAPDLRNDKDFLLKALSVHGGAMCGAPDSMRSDKAFLLEAAKAGKGAAMQGASLALREDRNFVLEMAVHDAEAYRYASEDLLNDKDFAVAVAKRNGKALKFMLSIFKADPDVVRAAISRDPQAAQFAHASRRAELGIIQESIHGEVQLKEELQSQLKAAQDEAASVTTLAVAGPRQIPVQALPSRQQYTSLRLQKCVYFTAASTMTANIGQANYVASNAYMDRLPQFQRPEVDAVGLMWGAVGGIGMRWKAFASEDFLNDVPDALMNIQECGKVLYCASILQNPPEWFCAQKFAEDVRKGYLTPTAGVIKLEQEVVSAAAEQKLPDEMALQGLPDVDRRPIPGNFADAPLGGWPSLLSEGAKVRLTGTRAKNGITGTLLHRFEDGKWKVQLDDGSGSALLRPNHFEILEHLQAPVHPKTHRHNTPELEAFNTQVAAERQWKIEEKRAKLKEKIAAKRQAILSAAAA</sequence>
<dbReference type="SUPFAM" id="SSF52343">
    <property type="entry name" value="Ferredoxin reductase-like, C-terminal NADP-linked domain"/>
    <property type="match status" value="1"/>
</dbReference>
<organism evidence="7 8">
    <name type="scientific">Durusdinium trenchii</name>
    <dbReference type="NCBI Taxonomy" id="1381693"/>
    <lineage>
        <taxon>Eukaryota</taxon>
        <taxon>Sar</taxon>
        <taxon>Alveolata</taxon>
        <taxon>Dinophyceae</taxon>
        <taxon>Suessiales</taxon>
        <taxon>Symbiodiniaceae</taxon>
        <taxon>Durusdinium</taxon>
    </lineage>
</organism>
<comment type="similarity">
    <text evidence="1">Belongs to the SKP1 family.</text>
</comment>
<proteinExistence type="inferred from homology"/>
<evidence type="ECO:0000256" key="2">
    <source>
        <dbReference type="ARBA" id="ARBA00022786"/>
    </source>
</evidence>
<evidence type="ECO:0000259" key="5">
    <source>
        <dbReference type="Pfam" id="PF01466"/>
    </source>
</evidence>
<evidence type="ECO:0000313" key="8">
    <source>
        <dbReference type="Proteomes" id="UP001642484"/>
    </source>
</evidence>
<dbReference type="SUPFAM" id="SSF81382">
    <property type="entry name" value="Skp1 dimerisation domain-like"/>
    <property type="match status" value="1"/>
</dbReference>
<evidence type="ECO:0000256" key="4">
    <source>
        <dbReference type="SAM" id="Coils"/>
    </source>
</evidence>
<dbReference type="InterPro" id="IPR039261">
    <property type="entry name" value="FNR_nucleotide-bd"/>
</dbReference>
<dbReference type="InterPro" id="IPR016072">
    <property type="entry name" value="Skp1_comp_dimer"/>
</dbReference>
<dbReference type="Pfam" id="PF01466">
    <property type="entry name" value="Skp1"/>
    <property type="match status" value="1"/>
</dbReference>
<comment type="caution">
    <text evidence="7">The sequence shown here is derived from an EMBL/GenBank/DDBJ whole genome shotgun (WGS) entry which is preliminary data.</text>
</comment>
<dbReference type="Gene3D" id="3.30.710.10">
    <property type="entry name" value="Potassium Channel Kv1.1, Chain A"/>
    <property type="match status" value="1"/>
</dbReference>
<gene>
    <name evidence="7" type="ORF">CCMP2556_LOCUS5348</name>
</gene>
<feature type="domain" description="SKP1 component dimerisation" evidence="5">
    <location>
        <begin position="1316"/>
        <end position="1356"/>
    </location>
</feature>